<dbReference type="Gene3D" id="2.60.40.1120">
    <property type="entry name" value="Carboxypeptidase-like, regulatory domain"/>
    <property type="match status" value="1"/>
</dbReference>
<dbReference type="RefSeq" id="WP_133557315.1">
    <property type="nucleotide sequence ID" value="NZ_SNWM01000004.1"/>
</dbReference>
<evidence type="ECO:0000313" key="2">
    <source>
        <dbReference type="Proteomes" id="UP000295499"/>
    </source>
</evidence>
<dbReference type="OrthoDB" id="983143at2"/>
<evidence type="ECO:0000313" key="1">
    <source>
        <dbReference type="EMBL" id="TDO20647.1"/>
    </source>
</evidence>
<keyword evidence="2" id="KW-1185">Reference proteome</keyword>
<keyword evidence="1" id="KW-0121">Carboxypeptidase</keyword>
<sequence>MHLFNRSFWIGTGILFFLTVQLYAQSTVVSGVVRDGRLREPLPYVTVTFQGTTVSTKTDASGRYSISSDKAQSALVYKYVGYRTHTTVIQSGQTQTMNVILEEIAEKLTEVKIVAAKAGPYRNKENPAVELIRNVIAHRPENRIENFNQVAFKQYERLQLSYSNLSDEFMKKKLFKNYQFLFSQQDSDKIGGKNQLPVYLQEKLSNNYYRKSPEKNKKIIYADKHVNYDPNVIDNDGISVYLERMYADINIYDNNILIATTQFLSPIANSAPTFYKYFITDTIKTQSPELIELSFIPRNPQDLVFEGRMYVTNDKHYAVQSVFLKTSRSANLNFVRAAELKQSFIQDSTLKYHLGKSDLVVDFGLTKNKGRGLTGQRTLIISDYQLNKAEPDSIYKGENQVTQLQKGSNNEQYWAQNRPDTVPASTLAIYKNIDSLGKSKSFKTAMTVAGVIFAGYINFGKFEVGPTYTFYSFSPIEGLKLRLGGRTTTDFSTRYYFDGYAAYGFKDQKWKGYMSGAYAFNNKSIYTFPQSFIRASFQRDLYIPGQELRSNSEDDFISSFKRGENNRYLYNDFYRIQYVQEFQNHFGFDLGFRKWSQSPAGALSYYNIVNNQTNIIDQITTSEFNVSMRYAPNEKFYQGKRSRVIVNNKYPIYNLRYAVGIKGLLGGQYNYQNIMASVDKRFYLSQLGIADVKFEAGYVGGGKVPYPLLAIHKANQTYAYQIYAFNMMNFLEFVSDHYAAVYADHTFSGFFLNKIPLLKSLKLREYVSFKAIYGGVRAENNPANDPQLMQFNKNSAGVPTTYTFDKLPYMEGSVGIGNIFKILRLDGVRRFNYLDHPNAPKYGVRIKLKIEL</sequence>
<gene>
    <name evidence="1" type="ORF">CLV32_3280</name>
</gene>
<comment type="caution">
    <text evidence="1">The sequence shown here is derived from an EMBL/GenBank/DDBJ whole genome shotgun (WGS) entry which is preliminary data.</text>
</comment>
<reference evidence="1 2" key="1">
    <citation type="submission" date="2019-03" db="EMBL/GenBank/DDBJ databases">
        <title>Genomic Encyclopedia of Archaeal and Bacterial Type Strains, Phase II (KMG-II): from individual species to whole genera.</title>
        <authorList>
            <person name="Goeker M."/>
        </authorList>
    </citation>
    <scope>NUCLEOTIDE SEQUENCE [LARGE SCALE GENOMIC DNA]</scope>
    <source>
        <strain evidence="1 2">DSM 19034</strain>
    </source>
</reference>
<dbReference type="Proteomes" id="UP000295499">
    <property type="component" value="Unassembled WGS sequence"/>
</dbReference>
<dbReference type="Pfam" id="PF18939">
    <property type="entry name" value="DUF5686"/>
    <property type="match status" value="1"/>
</dbReference>
<dbReference type="InterPro" id="IPR008969">
    <property type="entry name" value="CarboxyPept-like_regulatory"/>
</dbReference>
<dbReference type="AlphaFoldDB" id="A0A4R6IG62"/>
<dbReference type="GO" id="GO:0004180">
    <property type="term" value="F:carboxypeptidase activity"/>
    <property type="evidence" value="ECO:0007669"/>
    <property type="project" value="UniProtKB-KW"/>
</dbReference>
<dbReference type="EMBL" id="SNWM01000004">
    <property type="protein sequence ID" value="TDO20647.1"/>
    <property type="molecule type" value="Genomic_DNA"/>
</dbReference>
<organism evidence="1 2">
    <name type="scientific">Pedobacter duraquae</name>
    <dbReference type="NCBI Taxonomy" id="425511"/>
    <lineage>
        <taxon>Bacteria</taxon>
        <taxon>Pseudomonadati</taxon>
        <taxon>Bacteroidota</taxon>
        <taxon>Sphingobacteriia</taxon>
        <taxon>Sphingobacteriales</taxon>
        <taxon>Sphingobacteriaceae</taxon>
        <taxon>Pedobacter</taxon>
    </lineage>
</organism>
<protein>
    <submittedName>
        <fullName evidence="1">Carboxypeptidase-like protein</fullName>
    </submittedName>
</protein>
<dbReference type="Pfam" id="PF13715">
    <property type="entry name" value="CarbopepD_reg_2"/>
    <property type="match status" value="1"/>
</dbReference>
<dbReference type="InterPro" id="IPR043741">
    <property type="entry name" value="DUF5686"/>
</dbReference>
<dbReference type="SUPFAM" id="SSF49464">
    <property type="entry name" value="Carboxypeptidase regulatory domain-like"/>
    <property type="match status" value="1"/>
</dbReference>
<keyword evidence="1" id="KW-0645">Protease</keyword>
<keyword evidence="1" id="KW-0378">Hydrolase</keyword>
<name>A0A4R6IG62_9SPHI</name>
<accession>A0A4R6IG62</accession>
<proteinExistence type="predicted"/>